<feature type="binding site" evidence="4">
    <location>
        <begin position="597"/>
        <end position="598"/>
    </location>
    <ligand>
        <name>FAD</name>
        <dbReference type="ChEBI" id="CHEBI:57692"/>
    </ligand>
</feature>
<keyword evidence="8" id="KW-1185">Reference proteome</keyword>
<name>A0A9N8PD90_9PEZI</name>
<comment type="caution">
    <text evidence="7">The sequence shown here is derived from an EMBL/GenBank/DDBJ whole genome shotgun (WGS) entry which is preliminary data.</text>
</comment>
<dbReference type="Proteomes" id="UP000714618">
    <property type="component" value="Unassembled WGS sequence"/>
</dbReference>
<dbReference type="PIRSF" id="PIRSF000137">
    <property type="entry name" value="Alcohol_oxidase"/>
    <property type="match status" value="1"/>
</dbReference>
<dbReference type="Gene3D" id="3.30.560.10">
    <property type="entry name" value="Glucose Oxidase, domain 3"/>
    <property type="match status" value="1"/>
</dbReference>
<protein>
    <recommendedName>
        <fullName evidence="6">Glucose-methanol-choline oxidoreductase N-terminal domain-containing protein</fullName>
    </recommendedName>
</protein>
<dbReference type="EMBL" id="CAIJEO010000004">
    <property type="protein sequence ID" value="CAD0090482.1"/>
    <property type="molecule type" value="Genomic_DNA"/>
</dbReference>
<evidence type="ECO:0000256" key="1">
    <source>
        <dbReference type="ARBA" id="ARBA00010790"/>
    </source>
</evidence>
<dbReference type="GO" id="GO:0050660">
    <property type="term" value="F:flavin adenine dinucleotide binding"/>
    <property type="evidence" value="ECO:0007669"/>
    <property type="project" value="InterPro"/>
</dbReference>
<keyword evidence="4" id="KW-0274">FAD</keyword>
<keyword evidence="4" id="KW-0285">Flavoprotein</keyword>
<dbReference type="OrthoDB" id="269227at2759"/>
<dbReference type="SUPFAM" id="SSF54373">
    <property type="entry name" value="FAD-linked reductases, C-terminal domain"/>
    <property type="match status" value="1"/>
</dbReference>
<dbReference type="GO" id="GO:0044550">
    <property type="term" value="P:secondary metabolite biosynthetic process"/>
    <property type="evidence" value="ECO:0007669"/>
    <property type="project" value="TreeGrafter"/>
</dbReference>
<dbReference type="Pfam" id="PF05199">
    <property type="entry name" value="GMC_oxred_C"/>
    <property type="match status" value="1"/>
</dbReference>
<organism evidence="7 8">
    <name type="scientific">Aureobasidium mustum</name>
    <dbReference type="NCBI Taxonomy" id="2773714"/>
    <lineage>
        <taxon>Eukaryota</taxon>
        <taxon>Fungi</taxon>
        <taxon>Dikarya</taxon>
        <taxon>Ascomycota</taxon>
        <taxon>Pezizomycotina</taxon>
        <taxon>Dothideomycetes</taxon>
        <taxon>Dothideomycetidae</taxon>
        <taxon>Dothideales</taxon>
        <taxon>Saccotheciaceae</taxon>
        <taxon>Aureobasidium</taxon>
    </lineage>
</organism>
<comment type="similarity">
    <text evidence="1">Belongs to the GMC oxidoreductase family.</text>
</comment>
<feature type="active site" description="Proton acceptor" evidence="3">
    <location>
        <position position="596"/>
    </location>
</feature>
<feature type="active site" description="Proton donor" evidence="3">
    <location>
        <position position="552"/>
    </location>
</feature>
<dbReference type="PANTHER" id="PTHR11552">
    <property type="entry name" value="GLUCOSE-METHANOL-CHOLINE GMC OXIDOREDUCTASE"/>
    <property type="match status" value="1"/>
</dbReference>
<evidence type="ECO:0000259" key="6">
    <source>
        <dbReference type="PROSITE" id="PS00624"/>
    </source>
</evidence>
<evidence type="ECO:0000256" key="3">
    <source>
        <dbReference type="PIRSR" id="PIRSR000137-1"/>
    </source>
</evidence>
<keyword evidence="2" id="KW-0325">Glycoprotein</keyword>
<dbReference type="Gene3D" id="3.50.50.60">
    <property type="entry name" value="FAD/NAD(P)-binding domain"/>
    <property type="match status" value="1"/>
</dbReference>
<reference evidence="7" key="1">
    <citation type="submission" date="2020-06" db="EMBL/GenBank/DDBJ databases">
        <authorList>
            <person name="Onetto C."/>
        </authorList>
    </citation>
    <scope>NUCLEOTIDE SEQUENCE</scope>
</reference>
<dbReference type="AlphaFoldDB" id="A0A9N8PD90"/>
<sequence>MKGTFGLALSTQLLLTQAAPLAANYFGRPAQNATFDYVVIGGGTGGLAVAWRLAEANHSVAVVEAGGFYEQENGNVSVVPAYNQDYNEITPESQWDAPLVDWGFLTTPQAGAQGQRFHYGRGKMLGGCSAENAMNYNRPTIGALQAWADSVNDSSYTWDSFLPYFQTTIEYTNPDRRLRASNASVPIITNETGTGPLQVSFPHWASPLASWAKAGLAEIGVGDLRSLINGRLMGAQYSPLTLNPKDQSRSSSQASFLNAALQSNASRLEVYTHTLAKQILFDHNKTATGVRVQSGPSPESYILSASKEVILSAGAFQSPQLLMVSGIGPADELRKFNISMVADRQGVGQNMWDHVVLSVGQQVDVETYGRLANPVAVAKAQQDYLSPNHTGILTNDQSDFLGWERLPSSSRSTFTESVLKDLSLFPSDWPEVEYEISSAPFGTSILSTPDNPIDVGYIQPVLLTPLSRGNITLASADMSDAPLINPNWLTHPTDQQVAIAAFKRARQFFNTTALEPILIGQELLPGPQDLPFNSTDTEILTYLQANIGFNWHASCTCKMGLTNDSMAVVDSKAKVIGVERLRIVDASAFPFLPPGHPQATIYALAEKIAVDILAGR</sequence>
<accession>A0A9N8PD90</accession>
<gene>
    <name evidence="7" type="ORF">AWRI4233_LOCUS2721</name>
</gene>
<feature type="binding site" evidence="4">
    <location>
        <begin position="551"/>
        <end position="552"/>
    </location>
    <ligand>
        <name>FAD</name>
        <dbReference type="ChEBI" id="CHEBI:57692"/>
    </ligand>
</feature>
<dbReference type="GO" id="GO:0016614">
    <property type="term" value="F:oxidoreductase activity, acting on CH-OH group of donors"/>
    <property type="evidence" value="ECO:0007669"/>
    <property type="project" value="InterPro"/>
</dbReference>
<dbReference type="PROSITE" id="PS00624">
    <property type="entry name" value="GMC_OXRED_2"/>
    <property type="match status" value="1"/>
</dbReference>
<evidence type="ECO:0000256" key="5">
    <source>
        <dbReference type="SAM" id="SignalP"/>
    </source>
</evidence>
<dbReference type="InterPro" id="IPR012132">
    <property type="entry name" value="GMC_OxRdtase"/>
</dbReference>
<comment type="cofactor">
    <cofactor evidence="4">
        <name>FAD</name>
        <dbReference type="ChEBI" id="CHEBI:57692"/>
    </cofactor>
</comment>
<feature type="domain" description="Glucose-methanol-choline oxidoreductase N-terminal" evidence="6">
    <location>
        <begin position="314"/>
        <end position="328"/>
    </location>
</feature>
<evidence type="ECO:0000256" key="2">
    <source>
        <dbReference type="ARBA" id="ARBA00023180"/>
    </source>
</evidence>
<evidence type="ECO:0000313" key="7">
    <source>
        <dbReference type="EMBL" id="CAD0090482.1"/>
    </source>
</evidence>
<evidence type="ECO:0000313" key="8">
    <source>
        <dbReference type="Proteomes" id="UP000714618"/>
    </source>
</evidence>
<dbReference type="InterPro" id="IPR007867">
    <property type="entry name" value="GMC_OxRtase_C"/>
</dbReference>
<dbReference type="InterPro" id="IPR000172">
    <property type="entry name" value="GMC_OxRdtase_N"/>
</dbReference>
<dbReference type="Pfam" id="PF00732">
    <property type="entry name" value="GMC_oxred_N"/>
    <property type="match status" value="1"/>
</dbReference>
<dbReference type="SUPFAM" id="SSF51905">
    <property type="entry name" value="FAD/NAD(P)-binding domain"/>
    <property type="match status" value="1"/>
</dbReference>
<feature type="chain" id="PRO_5040415868" description="Glucose-methanol-choline oxidoreductase N-terminal domain-containing protein" evidence="5">
    <location>
        <begin position="19"/>
        <end position="616"/>
    </location>
</feature>
<dbReference type="PANTHER" id="PTHR11552:SF138">
    <property type="entry name" value="DEHYDROGENASE PKFF-RELATED"/>
    <property type="match status" value="1"/>
</dbReference>
<feature type="signal peptide" evidence="5">
    <location>
        <begin position="1"/>
        <end position="18"/>
    </location>
</feature>
<keyword evidence="5" id="KW-0732">Signal</keyword>
<proteinExistence type="inferred from homology"/>
<evidence type="ECO:0000256" key="4">
    <source>
        <dbReference type="PIRSR" id="PIRSR000137-2"/>
    </source>
</evidence>
<dbReference type="InterPro" id="IPR036188">
    <property type="entry name" value="FAD/NAD-bd_sf"/>
</dbReference>